<name>A0A2U9BDQ6_SCOMX</name>
<dbReference type="EMBL" id="CP026247">
    <property type="protein sequence ID" value="AWP01772.1"/>
    <property type="molecule type" value="Genomic_DNA"/>
</dbReference>
<evidence type="ECO:0000313" key="2">
    <source>
        <dbReference type="Proteomes" id="UP000246464"/>
    </source>
</evidence>
<dbReference type="Proteomes" id="UP000246464">
    <property type="component" value="Chromosome 5"/>
</dbReference>
<gene>
    <name evidence="1" type="ORF">SMAX5B_012724</name>
</gene>
<accession>A0A2U9BDQ6</accession>
<organism evidence="1 2">
    <name type="scientific">Scophthalmus maximus</name>
    <name type="common">Turbot</name>
    <name type="synonym">Psetta maxima</name>
    <dbReference type="NCBI Taxonomy" id="52904"/>
    <lineage>
        <taxon>Eukaryota</taxon>
        <taxon>Metazoa</taxon>
        <taxon>Chordata</taxon>
        <taxon>Craniata</taxon>
        <taxon>Vertebrata</taxon>
        <taxon>Euteleostomi</taxon>
        <taxon>Actinopterygii</taxon>
        <taxon>Neopterygii</taxon>
        <taxon>Teleostei</taxon>
        <taxon>Neoteleostei</taxon>
        <taxon>Acanthomorphata</taxon>
        <taxon>Carangaria</taxon>
        <taxon>Pleuronectiformes</taxon>
        <taxon>Pleuronectoidei</taxon>
        <taxon>Scophthalmidae</taxon>
        <taxon>Scophthalmus</taxon>
    </lineage>
</organism>
<protein>
    <submittedName>
        <fullName evidence="1">Uncharacterized protein</fullName>
    </submittedName>
</protein>
<evidence type="ECO:0000313" key="1">
    <source>
        <dbReference type="EMBL" id="AWP01772.1"/>
    </source>
</evidence>
<keyword evidence="2" id="KW-1185">Reference proteome</keyword>
<proteinExistence type="predicted"/>
<dbReference type="AlphaFoldDB" id="A0A2U9BDQ6"/>
<sequence>MFSLTSLPILSPVCHNPPLFKVRLVREALRTIPGTGRHDTLLTPDVHGAERYSSSTVRKRFEERLLRGLCVGRNTAPSVWADILLLQLLI</sequence>
<reference evidence="1 2" key="1">
    <citation type="submission" date="2017-12" db="EMBL/GenBank/DDBJ databases">
        <title>Integrating genomic resources of turbot (Scophthalmus maximus) in depth evaluation of genetic and physical mapping variation across individuals.</title>
        <authorList>
            <person name="Martinez P."/>
        </authorList>
    </citation>
    <scope>NUCLEOTIDE SEQUENCE [LARGE SCALE GENOMIC DNA]</scope>
</reference>